<protein>
    <submittedName>
        <fullName evidence="7">Uncharacterized protein</fullName>
    </submittedName>
</protein>
<gene>
    <name evidence="7" type="ORF">OSB1V03_LOCUS23050</name>
</gene>
<dbReference type="Pfam" id="PF01130">
    <property type="entry name" value="CD36"/>
    <property type="match status" value="1"/>
</dbReference>
<evidence type="ECO:0000256" key="5">
    <source>
        <dbReference type="ARBA" id="ARBA00023136"/>
    </source>
</evidence>
<dbReference type="AlphaFoldDB" id="A0A7R9LZJ4"/>
<comment type="similarity">
    <text evidence="2">Belongs to the CD36 family.</text>
</comment>
<reference evidence="7" key="1">
    <citation type="submission" date="2020-11" db="EMBL/GenBank/DDBJ databases">
        <authorList>
            <person name="Tran Van P."/>
        </authorList>
    </citation>
    <scope>NUCLEOTIDE SEQUENCE</scope>
</reference>
<dbReference type="EMBL" id="OC908658">
    <property type="protein sequence ID" value="CAD7650829.1"/>
    <property type="molecule type" value="Genomic_DNA"/>
</dbReference>
<evidence type="ECO:0000256" key="3">
    <source>
        <dbReference type="ARBA" id="ARBA00022692"/>
    </source>
</evidence>
<feature type="non-terminal residue" evidence="7">
    <location>
        <position position="122"/>
    </location>
</feature>
<name>A0A7R9LZJ4_9ACAR</name>
<comment type="subcellular location">
    <subcellularLocation>
        <location evidence="1">Membrane</location>
    </subcellularLocation>
</comment>
<evidence type="ECO:0000313" key="8">
    <source>
        <dbReference type="Proteomes" id="UP000759131"/>
    </source>
</evidence>
<keyword evidence="6" id="KW-0325">Glycoprotein</keyword>
<evidence type="ECO:0000313" key="7">
    <source>
        <dbReference type="EMBL" id="CAD7650829.1"/>
    </source>
</evidence>
<sequence length="122" mass="13772">VLNPMLTELSQSSNTVSRSNNSVLNSIYDTFRNNVFVSKSVREILFGFNNNSQMQIISQYFPTLSRSGVSVPKLLPTDFALFPNNTENKFEVLTGLKTGLYSKLLKWNDKSLECKRLDGSLL</sequence>
<accession>A0A7R9LZJ4</accession>
<keyword evidence="3" id="KW-0812">Transmembrane</keyword>
<organism evidence="7">
    <name type="scientific">Medioppia subpectinata</name>
    <dbReference type="NCBI Taxonomy" id="1979941"/>
    <lineage>
        <taxon>Eukaryota</taxon>
        <taxon>Metazoa</taxon>
        <taxon>Ecdysozoa</taxon>
        <taxon>Arthropoda</taxon>
        <taxon>Chelicerata</taxon>
        <taxon>Arachnida</taxon>
        <taxon>Acari</taxon>
        <taxon>Acariformes</taxon>
        <taxon>Sarcoptiformes</taxon>
        <taxon>Oribatida</taxon>
        <taxon>Brachypylina</taxon>
        <taxon>Oppioidea</taxon>
        <taxon>Oppiidae</taxon>
        <taxon>Medioppia</taxon>
    </lineage>
</organism>
<dbReference type="GO" id="GO:0016020">
    <property type="term" value="C:membrane"/>
    <property type="evidence" value="ECO:0007669"/>
    <property type="project" value="UniProtKB-SubCell"/>
</dbReference>
<dbReference type="EMBL" id="CAJPIZ010054083">
    <property type="protein sequence ID" value="CAG2123105.1"/>
    <property type="molecule type" value="Genomic_DNA"/>
</dbReference>
<dbReference type="InterPro" id="IPR002159">
    <property type="entry name" value="CD36_fam"/>
</dbReference>
<keyword evidence="5" id="KW-0472">Membrane</keyword>
<keyword evidence="4" id="KW-1133">Transmembrane helix</keyword>
<evidence type="ECO:0000256" key="6">
    <source>
        <dbReference type="ARBA" id="ARBA00023180"/>
    </source>
</evidence>
<evidence type="ECO:0000256" key="4">
    <source>
        <dbReference type="ARBA" id="ARBA00022989"/>
    </source>
</evidence>
<dbReference type="Proteomes" id="UP000759131">
    <property type="component" value="Unassembled WGS sequence"/>
</dbReference>
<evidence type="ECO:0000256" key="1">
    <source>
        <dbReference type="ARBA" id="ARBA00004370"/>
    </source>
</evidence>
<dbReference type="OrthoDB" id="18585at2759"/>
<evidence type="ECO:0000256" key="2">
    <source>
        <dbReference type="ARBA" id="ARBA00010532"/>
    </source>
</evidence>
<keyword evidence="8" id="KW-1185">Reference proteome</keyword>
<proteinExistence type="inferred from homology"/>